<keyword evidence="2" id="KW-1185">Reference proteome</keyword>
<dbReference type="KEGG" id="vg:8303415"/>
<dbReference type="Proteomes" id="UP000001515">
    <property type="component" value="Segment"/>
</dbReference>
<evidence type="ECO:0000313" key="2">
    <source>
        <dbReference type="Proteomes" id="UP000001515"/>
    </source>
</evidence>
<evidence type="ECO:0000313" key="1">
    <source>
        <dbReference type="EMBL" id="CAR63405.1"/>
    </source>
</evidence>
<dbReference type="GeneID" id="8303415"/>
<proteinExistence type="predicted"/>
<accession>C7BVH6</accession>
<dbReference type="Gene3D" id="2.30.30.100">
    <property type="match status" value="1"/>
</dbReference>
<dbReference type="RefSeq" id="YP_003097442.1">
    <property type="nucleotide sequence ID" value="NC_013085.1"/>
</dbReference>
<dbReference type="EMBL" id="FM207411">
    <property type="protein sequence ID" value="CAR63405.1"/>
    <property type="molecule type" value="Genomic_DNA"/>
</dbReference>
<dbReference type="Pfam" id="PF20198">
    <property type="entry name" value="DUF6561"/>
    <property type="match status" value="1"/>
</dbReference>
<gene>
    <name evidence="1" type="ORF">SRSM4_208</name>
</gene>
<sequence>MSTELNILILTLTTGEELIANVKKHIERVDGQDVEVCYNLVYPFVMKEQGREGDVEKVSFMPWKKYSGDTQFLLGYNYVMNMCSPLPNVLNSYKDSVNKYIQTLSERANDL</sequence>
<dbReference type="InterPro" id="IPR046691">
    <property type="entry name" value="DUF6561"/>
</dbReference>
<protein>
    <submittedName>
        <fullName evidence="1">Hypothetical cyanophage protein</fullName>
    </submittedName>
</protein>
<organism evidence="1 2">
    <name type="scientific">Synechococcus phage S-RSM4</name>
    <dbReference type="NCBI Taxonomy" id="555387"/>
    <lineage>
        <taxon>Viruses</taxon>
        <taxon>Duplodnaviria</taxon>
        <taxon>Heunggongvirae</taxon>
        <taxon>Uroviricota</taxon>
        <taxon>Caudoviricetes</taxon>
        <taxon>Pantevenvirales</taxon>
        <taxon>Kyanoviridae</taxon>
        <taxon>Gibbetvirus</taxon>
        <taxon>Gibbetvirus rsm4</taxon>
    </lineage>
</organism>
<name>C7BVH6_9CAUD</name>
<reference evidence="1 2" key="1">
    <citation type="journal article" date="2009" name="Environ. Microbiol.">
        <title>Comparative genomics of marine cyanomyoviruses reveals the widespread occurrence of Synechococcus host genes localized to a hyperplastic region: implications for mechanisms of cyanophage evolution.</title>
        <authorList>
            <person name="Millard A.D."/>
            <person name="Zwirglmaier K."/>
            <person name="Downey M.J."/>
            <person name="Mann N.H."/>
            <person name="Scanlan D.J."/>
        </authorList>
    </citation>
    <scope>NUCLEOTIDE SEQUENCE</scope>
</reference>